<dbReference type="EMBL" id="MBFS01003119">
    <property type="protein sequence ID" value="PVU88764.1"/>
    <property type="molecule type" value="Genomic_DNA"/>
</dbReference>
<gene>
    <name evidence="7" type="ORF">BB560_006341</name>
</gene>
<evidence type="ECO:0000259" key="6">
    <source>
        <dbReference type="Pfam" id="PF01182"/>
    </source>
</evidence>
<dbReference type="SUPFAM" id="SSF100950">
    <property type="entry name" value="NagB/RpiA/CoA transferase-like"/>
    <property type="match status" value="1"/>
</dbReference>
<feature type="compositionally biased region" description="Polar residues" evidence="5">
    <location>
        <begin position="329"/>
        <end position="340"/>
    </location>
</feature>
<dbReference type="AlphaFoldDB" id="A0A2T9Y8X0"/>
<dbReference type="GO" id="GO:0019262">
    <property type="term" value="P:N-acetylneuraminate catabolic process"/>
    <property type="evidence" value="ECO:0007669"/>
    <property type="project" value="TreeGrafter"/>
</dbReference>
<evidence type="ECO:0000313" key="8">
    <source>
        <dbReference type="Proteomes" id="UP000245609"/>
    </source>
</evidence>
<dbReference type="Gene3D" id="3.40.50.1360">
    <property type="match status" value="1"/>
</dbReference>
<reference evidence="7 8" key="1">
    <citation type="journal article" date="2018" name="MBio">
        <title>Comparative Genomics Reveals the Core Gene Toolbox for the Fungus-Insect Symbiosis.</title>
        <authorList>
            <person name="Wang Y."/>
            <person name="Stata M."/>
            <person name="Wang W."/>
            <person name="Stajich J.E."/>
            <person name="White M.M."/>
            <person name="Moncalvo J.M."/>
        </authorList>
    </citation>
    <scope>NUCLEOTIDE SEQUENCE [LARGE SCALE GENOMIC DNA]</scope>
    <source>
        <strain evidence="7 8">SC-DP-2</strain>
    </source>
</reference>
<evidence type="ECO:0000256" key="3">
    <source>
        <dbReference type="ARBA" id="ARBA00012680"/>
    </source>
</evidence>
<sequence>MRLIIRENEHVVSYYVANYIKDKINRFKPTKEKPFVLGLPDSSFPLEIFKFLIIFYKNHELSFENIVFFCNDEFLDVDTTNPSSSYYLMNHNLFRHIDLPFENIGFFDGKVENLQDECKRHEQELSKYGTFDLLLTSIGPGGHITFNKPGSSLENRYFFDNNLSKVPKLSLNLRIQTILDSKKVAMTITGIENSLALSKCTEGEVNHMWVISVIQLHPSALIVCYENSTSKLLVKTVKYYKNIGDSRLSPPELYVNDLNNFGFFQSPLYGSPSASEIRLNNYSLFPNRPFQALPEIASTPASSSVSISSNAQKVLSVLPTPIPPGSTHIYASTSNQTSTHQTDEEIKVKTENPRIGS</sequence>
<evidence type="ECO:0000313" key="7">
    <source>
        <dbReference type="EMBL" id="PVU88764.1"/>
    </source>
</evidence>
<evidence type="ECO:0000256" key="4">
    <source>
        <dbReference type="ARBA" id="ARBA00022801"/>
    </source>
</evidence>
<feature type="compositionally biased region" description="Basic and acidic residues" evidence="5">
    <location>
        <begin position="341"/>
        <end position="357"/>
    </location>
</feature>
<dbReference type="STRING" id="133381.A0A2T9Y8X0"/>
<dbReference type="PANTHER" id="PTHR11280:SF5">
    <property type="entry name" value="GLUCOSAMINE-6-PHOSPHATE ISOMERASE"/>
    <property type="match status" value="1"/>
</dbReference>
<dbReference type="OrthoDB" id="7663298at2759"/>
<dbReference type="EC" id="3.5.99.6" evidence="3"/>
<evidence type="ECO:0000256" key="2">
    <source>
        <dbReference type="ARBA" id="ARBA00005526"/>
    </source>
</evidence>
<name>A0A2T9Y8X0_9FUNG</name>
<feature type="region of interest" description="Disordered" evidence="5">
    <location>
        <begin position="326"/>
        <end position="357"/>
    </location>
</feature>
<dbReference type="GO" id="GO:0042802">
    <property type="term" value="F:identical protein binding"/>
    <property type="evidence" value="ECO:0007669"/>
    <property type="project" value="TreeGrafter"/>
</dbReference>
<dbReference type="InterPro" id="IPR037171">
    <property type="entry name" value="NagB/RpiA_transferase-like"/>
</dbReference>
<dbReference type="Pfam" id="PF01182">
    <property type="entry name" value="Glucosamine_iso"/>
    <property type="match status" value="1"/>
</dbReference>
<dbReference type="GO" id="GO:0004342">
    <property type="term" value="F:glucosamine-6-phosphate deaminase activity"/>
    <property type="evidence" value="ECO:0007669"/>
    <property type="project" value="UniProtKB-EC"/>
</dbReference>
<dbReference type="GO" id="GO:0005737">
    <property type="term" value="C:cytoplasm"/>
    <property type="evidence" value="ECO:0007669"/>
    <property type="project" value="TreeGrafter"/>
</dbReference>
<dbReference type="GO" id="GO:0006043">
    <property type="term" value="P:glucosamine catabolic process"/>
    <property type="evidence" value="ECO:0007669"/>
    <property type="project" value="TreeGrafter"/>
</dbReference>
<dbReference type="InterPro" id="IPR004547">
    <property type="entry name" value="Glucosamine6P_isomerase"/>
</dbReference>
<dbReference type="GO" id="GO:0005975">
    <property type="term" value="P:carbohydrate metabolic process"/>
    <property type="evidence" value="ECO:0007669"/>
    <property type="project" value="InterPro"/>
</dbReference>
<comment type="caution">
    <text evidence="7">The sequence shown here is derived from an EMBL/GenBank/DDBJ whole genome shotgun (WGS) entry which is preliminary data.</text>
</comment>
<dbReference type="PANTHER" id="PTHR11280">
    <property type="entry name" value="GLUCOSAMINE-6-PHOSPHATE ISOMERASE"/>
    <property type="match status" value="1"/>
</dbReference>
<proteinExistence type="inferred from homology"/>
<feature type="domain" description="Glucosamine/galactosamine-6-phosphate isomerase" evidence="6">
    <location>
        <begin position="12"/>
        <end position="214"/>
    </location>
</feature>
<comment type="catalytic activity">
    <reaction evidence="1">
        <text>alpha-D-glucosamine 6-phosphate + H2O = beta-D-fructose 6-phosphate + NH4(+)</text>
        <dbReference type="Rhea" id="RHEA:12172"/>
        <dbReference type="ChEBI" id="CHEBI:15377"/>
        <dbReference type="ChEBI" id="CHEBI:28938"/>
        <dbReference type="ChEBI" id="CHEBI:57634"/>
        <dbReference type="ChEBI" id="CHEBI:75989"/>
        <dbReference type="EC" id="3.5.99.6"/>
    </reaction>
</comment>
<evidence type="ECO:0000256" key="1">
    <source>
        <dbReference type="ARBA" id="ARBA00000644"/>
    </source>
</evidence>
<keyword evidence="4" id="KW-0378">Hydrolase</keyword>
<organism evidence="7 8">
    <name type="scientific">Smittium megazygosporum</name>
    <dbReference type="NCBI Taxonomy" id="133381"/>
    <lineage>
        <taxon>Eukaryota</taxon>
        <taxon>Fungi</taxon>
        <taxon>Fungi incertae sedis</taxon>
        <taxon>Zoopagomycota</taxon>
        <taxon>Kickxellomycotina</taxon>
        <taxon>Harpellomycetes</taxon>
        <taxon>Harpellales</taxon>
        <taxon>Legeriomycetaceae</taxon>
        <taxon>Smittium</taxon>
    </lineage>
</organism>
<dbReference type="Proteomes" id="UP000245609">
    <property type="component" value="Unassembled WGS sequence"/>
</dbReference>
<protein>
    <recommendedName>
        <fullName evidence="3">glucosamine-6-phosphate deaminase</fullName>
        <ecNumber evidence="3">3.5.99.6</ecNumber>
    </recommendedName>
</protein>
<accession>A0A2T9Y8X0</accession>
<feature type="non-terminal residue" evidence="7">
    <location>
        <position position="357"/>
    </location>
</feature>
<comment type="similarity">
    <text evidence="2">Belongs to the glucosamine/galactosamine-6-phosphate isomerase family.</text>
</comment>
<dbReference type="InterPro" id="IPR006148">
    <property type="entry name" value="Glc/Gal-6P_isomerase"/>
</dbReference>
<dbReference type="GO" id="GO:0006046">
    <property type="term" value="P:N-acetylglucosamine catabolic process"/>
    <property type="evidence" value="ECO:0007669"/>
    <property type="project" value="TreeGrafter"/>
</dbReference>
<keyword evidence="8" id="KW-1185">Reference proteome</keyword>
<evidence type="ECO:0000256" key="5">
    <source>
        <dbReference type="SAM" id="MobiDB-lite"/>
    </source>
</evidence>